<feature type="domain" description="Beta-lactamase class A catalytic" evidence="3">
    <location>
        <begin position="149"/>
        <end position="292"/>
    </location>
</feature>
<evidence type="ECO:0000256" key="1">
    <source>
        <dbReference type="SAM" id="MobiDB-lite"/>
    </source>
</evidence>
<dbReference type="InterPro" id="IPR045155">
    <property type="entry name" value="Beta-lactam_cat"/>
</dbReference>
<dbReference type="GO" id="GO:0030655">
    <property type="term" value="P:beta-lactam antibiotic catabolic process"/>
    <property type="evidence" value="ECO:0007669"/>
    <property type="project" value="InterPro"/>
</dbReference>
<evidence type="ECO:0000259" key="3">
    <source>
        <dbReference type="Pfam" id="PF13354"/>
    </source>
</evidence>
<feature type="chain" id="PRO_5039128093" description="Beta-lactamase class A catalytic domain-containing protein" evidence="2">
    <location>
        <begin position="27"/>
        <end position="341"/>
    </location>
</feature>
<feature type="region of interest" description="Disordered" evidence="1">
    <location>
        <begin position="38"/>
        <end position="66"/>
    </location>
</feature>
<dbReference type="PANTHER" id="PTHR35333:SF3">
    <property type="entry name" value="BETA-LACTAMASE-TYPE TRANSPEPTIDASE FOLD CONTAINING PROTEIN"/>
    <property type="match status" value="1"/>
</dbReference>
<protein>
    <recommendedName>
        <fullName evidence="3">Beta-lactamase class A catalytic domain-containing protein</fullName>
    </recommendedName>
</protein>
<dbReference type="SUPFAM" id="SSF56601">
    <property type="entry name" value="beta-lactamase/transpeptidase-like"/>
    <property type="match status" value="1"/>
</dbReference>
<dbReference type="Gene3D" id="3.40.710.10">
    <property type="entry name" value="DD-peptidase/beta-lactamase superfamily"/>
    <property type="match status" value="1"/>
</dbReference>
<dbReference type="PANTHER" id="PTHR35333">
    <property type="entry name" value="BETA-LACTAMASE"/>
    <property type="match status" value="1"/>
</dbReference>
<dbReference type="RefSeq" id="WP_312924508.1">
    <property type="nucleotide sequence ID" value="NZ_BAABIX010000003.1"/>
</dbReference>
<dbReference type="GO" id="GO:0046677">
    <property type="term" value="P:response to antibiotic"/>
    <property type="evidence" value="ECO:0007669"/>
    <property type="project" value="InterPro"/>
</dbReference>
<evidence type="ECO:0000256" key="2">
    <source>
        <dbReference type="SAM" id="SignalP"/>
    </source>
</evidence>
<dbReference type="GO" id="GO:0008800">
    <property type="term" value="F:beta-lactamase activity"/>
    <property type="evidence" value="ECO:0007669"/>
    <property type="project" value="InterPro"/>
</dbReference>
<dbReference type="Pfam" id="PF13354">
    <property type="entry name" value="Beta-lactamase2"/>
    <property type="match status" value="1"/>
</dbReference>
<dbReference type="EMBL" id="JACHGN010000004">
    <property type="protein sequence ID" value="MBB5132751.1"/>
    <property type="molecule type" value="Genomic_DNA"/>
</dbReference>
<accession>A0A840P4G5</accession>
<keyword evidence="2" id="KW-0732">Signal</keyword>
<proteinExistence type="predicted"/>
<feature type="compositionally biased region" description="Low complexity" evidence="1">
    <location>
        <begin position="38"/>
        <end position="47"/>
    </location>
</feature>
<dbReference type="InterPro" id="IPR012338">
    <property type="entry name" value="Beta-lactam/transpept-like"/>
</dbReference>
<reference evidence="4 5" key="1">
    <citation type="submission" date="2020-08" db="EMBL/GenBank/DDBJ databases">
        <title>Genomic Encyclopedia of Type Strains, Phase IV (KMG-IV): sequencing the most valuable type-strain genomes for metagenomic binning, comparative biology and taxonomic classification.</title>
        <authorList>
            <person name="Goeker M."/>
        </authorList>
    </citation>
    <scope>NUCLEOTIDE SEQUENCE [LARGE SCALE GENOMIC DNA]</scope>
    <source>
        <strain evidence="4 5">DSM 45615</strain>
    </source>
</reference>
<dbReference type="InterPro" id="IPR000871">
    <property type="entry name" value="Beta-lactam_class-A"/>
</dbReference>
<feature type="signal peptide" evidence="2">
    <location>
        <begin position="1"/>
        <end position="26"/>
    </location>
</feature>
<organism evidence="4 5">
    <name type="scientific">Thermocatellispora tengchongensis</name>
    <dbReference type="NCBI Taxonomy" id="1073253"/>
    <lineage>
        <taxon>Bacteria</taxon>
        <taxon>Bacillati</taxon>
        <taxon>Actinomycetota</taxon>
        <taxon>Actinomycetes</taxon>
        <taxon>Streptosporangiales</taxon>
        <taxon>Streptosporangiaceae</taxon>
        <taxon>Thermocatellispora</taxon>
    </lineage>
</organism>
<keyword evidence="5" id="KW-1185">Reference proteome</keyword>
<evidence type="ECO:0000313" key="5">
    <source>
        <dbReference type="Proteomes" id="UP000578449"/>
    </source>
</evidence>
<comment type="caution">
    <text evidence="4">The sequence shown here is derived from an EMBL/GenBank/DDBJ whole genome shotgun (WGS) entry which is preliminary data.</text>
</comment>
<dbReference type="AlphaFoldDB" id="A0A840P4G5"/>
<sequence length="341" mass="36239">MARRGSLRPKAVLGAAALLAPMLVCGCSGDAGRRAEAAGNRAASAPASPGPTGPHGARSAPAYEARGEQVAEAPPAIVAEDVTRTLDRFLAGRGGRVTAMVRDLATGRTYRYHPKLRLDTASTAKMDILMALLLKTPWKKLSAEARADAELMIKYSDNKAADRLWLRIGGPEGLTRAGRRFGLKHTTAVGGRCVDLYCWGITETSAEDRVRLLTRLAAGKGPLPRADRDQVIRLMTGVIPEQKWGVSAAACDGDVVALKNGWLRHVSNRRWAVASVGLIRGDGQDYAVAVLTEDGATLEEGIAKVQGVARRIMAAFRGERGCGDTAAKLAEGQILLRATLE</sequence>
<name>A0A840P4G5_9ACTN</name>
<dbReference type="PROSITE" id="PS51257">
    <property type="entry name" value="PROKAR_LIPOPROTEIN"/>
    <property type="match status" value="1"/>
</dbReference>
<evidence type="ECO:0000313" key="4">
    <source>
        <dbReference type="EMBL" id="MBB5132751.1"/>
    </source>
</evidence>
<gene>
    <name evidence="4" type="ORF">HNP84_002467</name>
</gene>
<dbReference type="Proteomes" id="UP000578449">
    <property type="component" value="Unassembled WGS sequence"/>
</dbReference>